<comment type="caution">
    <text evidence="1">The sequence shown here is derived from an EMBL/GenBank/DDBJ whole genome shotgun (WGS) entry which is preliminary data.</text>
</comment>
<dbReference type="PANTHER" id="PTHR43434">
    <property type="entry name" value="PHOSPHOGLYCOLATE PHOSPHATASE"/>
    <property type="match status" value="1"/>
</dbReference>
<sequence length="214" mass="24177">MKYSVVLFDLDGTLINTNSLILASFMHTLNQHCPGKYTRDDVLKIMGEPLLDQMRRFDPGQAEAMVKTYHAYNIKHHDEYAEAFPHVREVLQALDQAGVVMGVVSNKRRVVVERGLDLFQLTPFMKTIVCIGDTPEAKPAPDMIFLALEQLKAVPEEALMVGDSRYDLMAARRAGVDAAAVGWSLHAEELKKYEPAYFLHDMRDLLRILDTEKG</sequence>
<gene>
    <name evidence="1" type="primary">ppaX</name>
    <name evidence="1" type="ORF">I8U20_06995</name>
</gene>
<dbReference type="SFLD" id="SFLDS00003">
    <property type="entry name" value="Haloacid_Dehalogenase"/>
    <property type="match status" value="1"/>
</dbReference>
<dbReference type="EC" id="3.6.1.1" evidence="1"/>
<dbReference type="EMBL" id="JAECVW010000003">
    <property type="protein sequence ID" value="MBH8595078.1"/>
    <property type="molecule type" value="Genomic_DNA"/>
</dbReference>
<dbReference type="NCBIfam" id="TIGR01509">
    <property type="entry name" value="HAD-SF-IA-v3"/>
    <property type="match status" value="1"/>
</dbReference>
<dbReference type="GO" id="GO:0006281">
    <property type="term" value="P:DNA repair"/>
    <property type="evidence" value="ECO:0007669"/>
    <property type="project" value="TreeGrafter"/>
</dbReference>
<dbReference type="FunFam" id="3.40.50.1000:FF:000022">
    <property type="entry name" value="Phosphoglycolate phosphatase"/>
    <property type="match status" value="1"/>
</dbReference>
<accession>A0A8I1DC40</accession>
<dbReference type="PRINTS" id="PR00413">
    <property type="entry name" value="HADHALOGNASE"/>
</dbReference>
<organism evidence="1 2">
    <name type="scientific">Thermoactinomyces intermedius</name>
    <dbReference type="NCBI Taxonomy" id="2024"/>
    <lineage>
        <taxon>Bacteria</taxon>
        <taxon>Bacillati</taxon>
        <taxon>Bacillota</taxon>
        <taxon>Bacilli</taxon>
        <taxon>Bacillales</taxon>
        <taxon>Thermoactinomycetaceae</taxon>
        <taxon>Thermoactinomyces</taxon>
    </lineage>
</organism>
<dbReference type="GO" id="GO:0004427">
    <property type="term" value="F:inorganic diphosphate phosphatase activity"/>
    <property type="evidence" value="ECO:0007669"/>
    <property type="project" value="UniProtKB-EC"/>
</dbReference>
<dbReference type="SFLD" id="SFLDG01135">
    <property type="entry name" value="C1.5.6:_HAD__Beta-PGM__Phospha"/>
    <property type="match status" value="1"/>
</dbReference>
<dbReference type="Proteomes" id="UP000633619">
    <property type="component" value="Unassembled WGS sequence"/>
</dbReference>
<dbReference type="GO" id="GO:0008967">
    <property type="term" value="F:phosphoglycolate phosphatase activity"/>
    <property type="evidence" value="ECO:0007669"/>
    <property type="project" value="TreeGrafter"/>
</dbReference>
<reference evidence="1 2" key="1">
    <citation type="submission" date="2020-12" db="EMBL/GenBank/DDBJ databases">
        <title>WGS of Thermoactinomyces spp.</title>
        <authorList>
            <person name="Cheng K."/>
        </authorList>
    </citation>
    <scope>NUCLEOTIDE SEQUENCE [LARGE SCALE GENOMIC DNA]</scope>
    <source>
        <strain evidence="2">CICC 10671\DSM 43846</strain>
    </source>
</reference>
<dbReference type="InterPro" id="IPR006439">
    <property type="entry name" value="HAD-SF_hydro_IA"/>
</dbReference>
<dbReference type="RefSeq" id="WP_181731396.1">
    <property type="nucleotide sequence ID" value="NZ_JACEIR010000002.1"/>
</dbReference>
<dbReference type="InterPro" id="IPR036412">
    <property type="entry name" value="HAD-like_sf"/>
</dbReference>
<proteinExistence type="predicted"/>
<dbReference type="NCBIfam" id="TIGR01549">
    <property type="entry name" value="HAD-SF-IA-v1"/>
    <property type="match status" value="1"/>
</dbReference>
<dbReference type="Gene3D" id="1.10.150.240">
    <property type="entry name" value="Putative phosphatase, domain 2"/>
    <property type="match status" value="1"/>
</dbReference>
<evidence type="ECO:0000313" key="1">
    <source>
        <dbReference type="EMBL" id="MBH8595078.1"/>
    </source>
</evidence>
<dbReference type="InterPro" id="IPR023198">
    <property type="entry name" value="PGP-like_dom2"/>
</dbReference>
<name>A0A8I1DC40_THEIN</name>
<dbReference type="GO" id="GO:0005829">
    <property type="term" value="C:cytosol"/>
    <property type="evidence" value="ECO:0007669"/>
    <property type="project" value="TreeGrafter"/>
</dbReference>
<dbReference type="AlphaFoldDB" id="A0A8I1DC40"/>
<dbReference type="SFLD" id="SFLDG01129">
    <property type="entry name" value="C1.5:_HAD__Beta-PGM__Phosphata"/>
    <property type="match status" value="1"/>
</dbReference>
<evidence type="ECO:0000313" key="2">
    <source>
        <dbReference type="Proteomes" id="UP000633619"/>
    </source>
</evidence>
<dbReference type="InterPro" id="IPR050155">
    <property type="entry name" value="HAD-like_hydrolase_sf"/>
</dbReference>
<dbReference type="Gene3D" id="3.40.50.1000">
    <property type="entry name" value="HAD superfamily/HAD-like"/>
    <property type="match status" value="1"/>
</dbReference>
<dbReference type="SUPFAM" id="SSF56784">
    <property type="entry name" value="HAD-like"/>
    <property type="match status" value="1"/>
</dbReference>
<dbReference type="NCBIfam" id="NF009804">
    <property type="entry name" value="PRK13288.1"/>
    <property type="match status" value="1"/>
</dbReference>
<keyword evidence="1" id="KW-0378">Hydrolase</keyword>
<dbReference type="InterPro" id="IPR023214">
    <property type="entry name" value="HAD_sf"/>
</dbReference>
<protein>
    <submittedName>
        <fullName evidence="1">Pyrophosphatase PpaX</fullName>
        <ecNumber evidence="1">3.6.1.1</ecNumber>
    </submittedName>
</protein>
<dbReference type="InterPro" id="IPR041492">
    <property type="entry name" value="HAD_2"/>
</dbReference>
<dbReference type="PANTHER" id="PTHR43434:SF26">
    <property type="entry name" value="PYROPHOSPHATASE PPAX"/>
    <property type="match status" value="1"/>
</dbReference>
<keyword evidence="2" id="KW-1185">Reference proteome</keyword>
<dbReference type="Pfam" id="PF13419">
    <property type="entry name" value="HAD_2"/>
    <property type="match status" value="1"/>
</dbReference>